<evidence type="ECO:0000256" key="6">
    <source>
        <dbReference type="PROSITE-ProRule" id="PRU00221"/>
    </source>
</evidence>
<dbReference type="InterPro" id="IPR001680">
    <property type="entry name" value="WD40_rpt"/>
</dbReference>
<evidence type="ECO:0000256" key="3">
    <source>
        <dbReference type="ARBA" id="ARBA00022574"/>
    </source>
</evidence>
<gene>
    <name evidence="7" type="ORF">BZG36_00821</name>
</gene>
<dbReference type="OrthoDB" id="1068471at2759"/>
<dbReference type="AlphaFoldDB" id="A0A261Y6R3"/>
<keyword evidence="2" id="KW-0963">Cytoplasm</keyword>
<dbReference type="PROSITE" id="PS00678">
    <property type="entry name" value="WD_REPEATS_1"/>
    <property type="match status" value="1"/>
</dbReference>
<keyword evidence="8" id="KW-1185">Reference proteome</keyword>
<dbReference type="CDD" id="cd00200">
    <property type="entry name" value="WD40"/>
    <property type="match status" value="1"/>
</dbReference>
<dbReference type="SMART" id="SM00320">
    <property type="entry name" value="WD40"/>
    <property type="match status" value="7"/>
</dbReference>
<dbReference type="Pfam" id="PF00400">
    <property type="entry name" value="WD40"/>
    <property type="match status" value="7"/>
</dbReference>
<dbReference type="GO" id="GO:0005737">
    <property type="term" value="C:cytoplasm"/>
    <property type="evidence" value="ECO:0007669"/>
    <property type="project" value="UniProtKB-SubCell"/>
</dbReference>
<comment type="caution">
    <text evidence="7">The sequence shown here is derived from an EMBL/GenBank/DDBJ whole genome shotgun (WGS) entry which is preliminary data.</text>
</comment>
<dbReference type="GO" id="GO:0045292">
    <property type="term" value="P:mRNA cis splicing, via spliceosome"/>
    <property type="evidence" value="ECO:0007669"/>
    <property type="project" value="EnsemblFungi"/>
</dbReference>
<dbReference type="PRINTS" id="PR00320">
    <property type="entry name" value="GPROTEINBRPT"/>
</dbReference>
<dbReference type="InterPro" id="IPR015943">
    <property type="entry name" value="WD40/YVTN_repeat-like_dom_sf"/>
</dbReference>
<comment type="similarity">
    <text evidence="5">Belongs to the WD repeat MORG1 family.</text>
</comment>
<dbReference type="GO" id="GO:0071013">
    <property type="term" value="C:catalytic step 2 spliceosome"/>
    <property type="evidence" value="ECO:0007669"/>
    <property type="project" value="TreeGrafter"/>
</dbReference>
<evidence type="ECO:0000313" key="8">
    <source>
        <dbReference type="Proteomes" id="UP000242875"/>
    </source>
</evidence>
<feature type="repeat" description="WD" evidence="6">
    <location>
        <begin position="7"/>
        <end position="48"/>
    </location>
</feature>
<reference evidence="7 8" key="1">
    <citation type="journal article" date="2017" name="Mycologia">
        <title>Bifiguratus adelaidae, gen. et sp. nov., a new member of Mucoromycotina in endophytic and soil-dwelling habitats.</title>
        <authorList>
            <person name="Torres-Cruz T.J."/>
            <person name="Billingsley Tobias T.L."/>
            <person name="Almatruk M."/>
            <person name="Hesse C."/>
            <person name="Kuske C.R."/>
            <person name="Desiro A."/>
            <person name="Benucci G.M."/>
            <person name="Bonito G."/>
            <person name="Stajich J.E."/>
            <person name="Dunlap C."/>
            <person name="Arnold A.E."/>
            <person name="Porras-Alfaro A."/>
        </authorList>
    </citation>
    <scope>NUCLEOTIDE SEQUENCE [LARGE SCALE GENOMIC DNA]</scope>
    <source>
        <strain evidence="7 8">AZ0501</strain>
    </source>
</reference>
<dbReference type="Proteomes" id="UP000242875">
    <property type="component" value="Unassembled WGS sequence"/>
</dbReference>
<dbReference type="EMBL" id="MVBO01000005">
    <property type="protein sequence ID" value="OZJ06268.1"/>
    <property type="molecule type" value="Genomic_DNA"/>
</dbReference>
<protein>
    <submittedName>
        <fullName evidence="7">Uncharacterized protein</fullName>
    </submittedName>
</protein>
<evidence type="ECO:0000256" key="4">
    <source>
        <dbReference type="ARBA" id="ARBA00022737"/>
    </source>
</evidence>
<evidence type="ECO:0000256" key="1">
    <source>
        <dbReference type="ARBA" id="ARBA00004496"/>
    </source>
</evidence>
<name>A0A261Y6R3_9FUNG</name>
<dbReference type="InterPro" id="IPR036322">
    <property type="entry name" value="WD40_repeat_dom_sf"/>
</dbReference>
<dbReference type="PROSITE" id="PS50294">
    <property type="entry name" value="WD_REPEATS_REGION"/>
    <property type="match status" value="3"/>
</dbReference>
<dbReference type="InterPro" id="IPR051980">
    <property type="entry name" value="WD_repeat_MORG1"/>
</dbReference>
<keyword evidence="3 6" id="KW-0853">WD repeat</keyword>
<evidence type="ECO:0000256" key="5">
    <source>
        <dbReference type="ARBA" id="ARBA00038145"/>
    </source>
</evidence>
<accession>A0A261Y6R3</accession>
<feature type="repeat" description="WD" evidence="6">
    <location>
        <begin position="49"/>
        <end position="90"/>
    </location>
</feature>
<dbReference type="PANTHER" id="PTHR22842:SF3">
    <property type="entry name" value="WD REPEAT DOMAIN-CONTAINING PROTEIN 83"/>
    <property type="match status" value="1"/>
</dbReference>
<dbReference type="PANTHER" id="PTHR22842">
    <property type="entry name" value="WD40 REPEAT PROTEIN"/>
    <property type="match status" value="1"/>
</dbReference>
<comment type="subcellular location">
    <subcellularLocation>
        <location evidence="1">Cytoplasm</location>
    </subcellularLocation>
</comment>
<evidence type="ECO:0000313" key="7">
    <source>
        <dbReference type="EMBL" id="OZJ06268.1"/>
    </source>
</evidence>
<dbReference type="SUPFAM" id="SSF50978">
    <property type="entry name" value="WD40 repeat-like"/>
    <property type="match status" value="1"/>
</dbReference>
<keyword evidence="4" id="KW-0677">Repeat</keyword>
<feature type="repeat" description="WD" evidence="6">
    <location>
        <begin position="262"/>
        <end position="297"/>
    </location>
</feature>
<evidence type="ECO:0000256" key="2">
    <source>
        <dbReference type="ARBA" id="ARBA00022490"/>
    </source>
</evidence>
<dbReference type="InterPro" id="IPR019775">
    <property type="entry name" value="WD40_repeat_CS"/>
</dbReference>
<dbReference type="PROSITE" id="PS50082">
    <property type="entry name" value="WD_REPEATS_2"/>
    <property type="match status" value="3"/>
</dbReference>
<organism evidence="7 8">
    <name type="scientific">Bifiguratus adelaidae</name>
    <dbReference type="NCBI Taxonomy" id="1938954"/>
    <lineage>
        <taxon>Eukaryota</taxon>
        <taxon>Fungi</taxon>
        <taxon>Fungi incertae sedis</taxon>
        <taxon>Mucoromycota</taxon>
        <taxon>Mucoromycotina</taxon>
        <taxon>Endogonomycetes</taxon>
        <taxon>Endogonales</taxon>
        <taxon>Endogonales incertae sedis</taxon>
        <taxon>Bifiguratus</taxon>
    </lineage>
</organism>
<dbReference type="InterPro" id="IPR020472">
    <property type="entry name" value="WD40_PAC1"/>
</dbReference>
<proteinExistence type="inferred from homology"/>
<sequence>MRAIHTLPAHVGTVHALAYNKNGQYCLSGGQDRIIKLWNTSTGMLIKEYIAHGREVLGLAIAPDNSRFCSCGADKSVYNWDVGSGKTIRRFVGHYERVNCVDFNADATVIASGKCGSFDTTVRLWDCRSQNRAPIQILEEAKDSVMSLQLVGTDLVTGSADGKVRMYDIRMGKVVQDTIGHPATSVRFSHDRVCVLVSSLDSTIRLLDKDNGSLLNEFKGHKNIEYKIQSVLSNDDAHVLSGSESGGIHVWDLVDASKSRHVPAHKKMVLSMDYHPSDNAFVSGSVDGSIVIWSFEP</sequence>
<dbReference type="Gene3D" id="2.130.10.10">
    <property type="entry name" value="YVTN repeat-like/Quinoprotein amine dehydrogenase"/>
    <property type="match status" value="1"/>
</dbReference>